<feature type="compositionally biased region" description="Basic and acidic residues" evidence="2">
    <location>
        <begin position="139"/>
        <end position="148"/>
    </location>
</feature>
<dbReference type="PANTHER" id="PTHR16768">
    <property type="entry name" value="DOWN REGULATED IN RENAL CARCINOMA 1/TU3A"/>
    <property type="match status" value="1"/>
</dbReference>
<keyword evidence="4" id="KW-1185">Reference proteome</keyword>
<evidence type="ECO:0000256" key="1">
    <source>
        <dbReference type="ARBA" id="ARBA00023054"/>
    </source>
</evidence>
<organism evidence="3 4">
    <name type="scientific">Tigriopus californicus</name>
    <name type="common">Marine copepod</name>
    <dbReference type="NCBI Taxonomy" id="6832"/>
    <lineage>
        <taxon>Eukaryota</taxon>
        <taxon>Metazoa</taxon>
        <taxon>Ecdysozoa</taxon>
        <taxon>Arthropoda</taxon>
        <taxon>Crustacea</taxon>
        <taxon>Multicrustacea</taxon>
        <taxon>Hexanauplia</taxon>
        <taxon>Copepoda</taxon>
        <taxon>Harpacticoida</taxon>
        <taxon>Harpacticidae</taxon>
        <taxon>Tigriopus</taxon>
    </lineage>
</organism>
<dbReference type="EMBL" id="VCGU01000005">
    <property type="protein sequence ID" value="TRY75440.1"/>
    <property type="molecule type" value="Genomic_DNA"/>
</dbReference>
<protein>
    <submittedName>
        <fullName evidence="3">Uncharacterized protein</fullName>
    </submittedName>
</protein>
<evidence type="ECO:0000313" key="3">
    <source>
        <dbReference type="EMBL" id="TRY75440.1"/>
    </source>
</evidence>
<proteinExistence type="predicted"/>
<dbReference type="Pfam" id="PF06625">
    <property type="entry name" value="DUF1151"/>
    <property type="match status" value="1"/>
</dbReference>
<keyword evidence="1" id="KW-0175">Coiled coil</keyword>
<gene>
    <name evidence="3" type="ORF">TCAL_09505</name>
</gene>
<evidence type="ECO:0000256" key="2">
    <source>
        <dbReference type="SAM" id="MobiDB-lite"/>
    </source>
</evidence>
<dbReference type="STRING" id="6832.A0A553PCQ2"/>
<comment type="caution">
    <text evidence="3">The sequence shown here is derived from an EMBL/GenBank/DDBJ whole genome shotgun (WGS) entry which is preliminary data.</text>
</comment>
<name>A0A553PCQ2_TIGCA</name>
<sequence>MEGVQNAMVAEFRESLAISRNKFPSSDLVKVPSDPSPESGNPGGMSPFSESPPQHHEFDHDGLVVPKKIYNPCKESKNVRNLNKEIKWNAKAGVNVLGTKSELEKVMEKRNRQRVEIEKKSEIQATKTDFQKVLEERAKKIEDLEKKPSVSTGRNLHPGSDPESGDSGHCSPEPEFVRVHAHLKHASSRSPSSSSTNPTTKTI</sequence>
<feature type="region of interest" description="Disordered" evidence="2">
    <location>
        <begin position="23"/>
        <end position="59"/>
    </location>
</feature>
<accession>A0A553PCQ2</accession>
<dbReference type="InterPro" id="IPR009533">
    <property type="entry name" value="FAM107"/>
</dbReference>
<dbReference type="Proteomes" id="UP000318571">
    <property type="component" value="Chromosome 2"/>
</dbReference>
<dbReference type="PANTHER" id="PTHR16768:SF5">
    <property type="entry name" value="FI14214P"/>
    <property type="match status" value="1"/>
</dbReference>
<reference evidence="3 4" key="1">
    <citation type="journal article" date="2018" name="Nat. Ecol. Evol.">
        <title>Genomic signatures of mitonuclear coevolution across populations of Tigriopus californicus.</title>
        <authorList>
            <person name="Barreto F.S."/>
            <person name="Watson E.T."/>
            <person name="Lima T.G."/>
            <person name="Willett C.S."/>
            <person name="Edmands S."/>
            <person name="Li W."/>
            <person name="Burton R.S."/>
        </authorList>
    </citation>
    <scope>NUCLEOTIDE SEQUENCE [LARGE SCALE GENOMIC DNA]</scope>
    <source>
        <strain evidence="3 4">San Diego</strain>
    </source>
</reference>
<feature type="region of interest" description="Disordered" evidence="2">
    <location>
        <begin position="139"/>
        <end position="203"/>
    </location>
</feature>
<evidence type="ECO:0000313" key="4">
    <source>
        <dbReference type="Proteomes" id="UP000318571"/>
    </source>
</evidence>
<dbReference type="AlphaFoldDB" id="A0A553PCQ2"/>